<feature type="region of interest" description="Disordered" evidence="1">
    <location>
        <begin position="1"/>
        <end position="100"/>
    </location>
</feature>
<evidence type="ECO:0000256" key="1">
    <source>
        <dbReference type="SAM" id="MobiDB-lite"/>
    </source>
</evidence>
<proteinExistence type="predicted"/>
<dbReference type="KEGG" id="mng:MNEG_14533"/>
<dbReference type="AlphaFoldDB" id="A0A0D2MDZ9"/>
<dbReference type="RefSeq" id="XP_013892450.1">
    <property type="nucleotide sequence ID" value="XM_014036996.1"/>
</dbReference>
<reference evidence="2 3" key="1">
    <citation type="journal article" date="2013" name="BMC Genomics">
        <title>Reconstruction of the lipid metabolism for the microalga Monoraphidium neglectum from its genome sequence reveals characteristics suitable for biofuel production.</title>
        <authorList>
            <person name="Bogen C."/>
            <person name="Al-Dilaimi A."/>
            <person name="Albersmeier A."/>
            <person name="Wichmann J."/>
            <person name="Grundmann M."/>
            <person name="Rupp O."/>
            <person name="Lauersen K.J."/>
            <person name="Blifernez-Klassen O."/>
            <person name="Kalinowski J."/>
            <person name="Goesmann A."/>
            <person name="Mussgnug J.H."/>
            <person name="Kruse O."/>
        </authorList>
    </citation>
    <scope>NUCLEOTIDE SEQUENCE [LARGE SCALE GENOMIC DNA]</scope>
    <source>
        <strain evidence="2 3">SAG 48.87</strain>
    </source>
</reference>
<evidence type="ECO:0000313" key="2">
    <source>
        <dbReference type="EMBL" id="KIY93430.1"/>
    </source>
</evidence>
<dbReference type="Proteomes" id="UP000054498">
    <property type="component" value="Unassembled WGS sequence"/>
</dbReference>
<dbReference type="GeneID" id="25732105"/>
<gene>
    <name evidence="2" type="ORF">MNEG_14533</name>
</gene>
<sequence>MELAAAEGAGAKLHGASSSGTHGVEAMPAVEQASGLAASDADLEAPPAPADNTGRSSADGGLIAAAGAAPEAPLAAAGPAASPPGAGPWDEVGWEGRGRA</sequence>
<evidence type="ECO:0000313" key="3">
    <source>
        <dbReference type="Proteomes" id="UP000054498"/>
    </source>
</evidence>
<protein>
    <submittedName>
        <fullName evidence="2">Uncharacterized protein</fullName>
    </submittedName>
</protein>
<accession>A0A0D2MDZ9</accession>
<feature type="compositionally biased region" description="Low complexity" evidence="1">
    <location>
        <begin position="58"/>
        <end position="80"/>
    </location>
</feature>
<feature type="compositionally biased region" description="Low complexity" evidence="1">
    <location>
        <begin position="1"/>
        <end position="16"/>
    </location>
</feature>
<name>A0A0D2MDZ9_9CHLO</name>
<organism evidence="2 3">
    <name type="scientific">Monoraphidium neglectum</name>
    <dbReference type="NCBI Taxonomy" id="145388"/>
    <lineage>
        <taxon>Eukaryota</taxon>
        <taxon>Viridiplantae</taxon>
        <taxon>Chlorophyta</taxon>
        <taxon>core chlorophytes</taxon>
        <taxon>Chlorophyceae</taxon>
        <taxon>CS clade</taxon>
        <taxon>Sphaeropleales</taxon>
        <taxon>Selenastraceae</taxon>
        <taxon>Monoraphidium</taxon>
    </lineage>
</organism>
<keyword evidence="3" id="KW-1185">Reference proteome</keyword>
<dbReference type="EMBL" id="KK104778">
    <property type="protein sequence ID" value="KIY93430.1"/>
    <property type="molecule type" value="Genomic_DNA"/>
</dbReference>